<reference evidence="6" key="1">
    <citation type="submission" date="2025-08" db="UniProtKB">
        <authorList>
            <consortium name="RefSeq"/>
        </authorList>
    </citation>
    <scope>IDENTIFICATION</scope>
</reference>
<evidence type="ECO:0000256" key="1">
    <source>
        <dbReference type="ARBA" id="ARBA00022729"/>
    </source>
</evidence>
<dbReference type="SMART" id="SM00700">
    <property type="entry name" value="JHBP"/>
    <property type="match status" value="1"/>
</dbReference>
<sequence>MNPSIFRICFASMLFAAAFAEIPSFIKICSRNDPNLNKCIVNSVELLRNKLSTGIPELDVPSIEPFMMENLHLKRGPSSASLDMNITNIEVYGASTFKIDNLKADMNKLLFTFNATFSKLEFQGKYSINAQILLLQLKGTGNLTGNFHNFTSGVIIKASKIHRDNDIYIYFDKVKLNIHISKSSINLDNLFNGDKVLGKVANDLLNKDDLFVQEITPLLENSLENLFLNVSNKIIQTMTYNELFSDD</sequence>
<comment type="similarity">
    <text evidence="3">Belongs to the TO family.</text>
</comment>
<gene>
    <name evidence="6" type="primary">LOC106743133</name>
</gene>
<keyword evidence="2" id="KW-0090">Biological rhythms</keyword>
<evidence type="ECO:0000256" key="2">
    <source>
        <dbReference type="ARBA" id="ARBA00023108"/>
    </source>
</evidence>
<name>A0A6P3X1F6_DINQU</name>
<dbReference type="InterPro" id="IPR038606">
    <property type="entry name" value="To_sf"/>
</dbReference>
<dbReference type="OrthoDB" id="8179031at2759"/>
<evidence type="ECO:0000256" key="3">
    <source>
        <dbReference type="ARBA" id="ARBA00060902"/>
    </source>
</evidence>
<dbReference type="AlphaFoldDB" id="A0A6P3X1F6"/>
<keyword evidence="5" id="KW-1185">Reference proteome</keyword>
<dbReference type="Pfam" id="PF06585">
    <property type="entry name" value="JHBP"/>
    <property type="match status" value="1"/>
</dbReference>
<proteinExistence type="inferred from homology"/>
<dbReference type="RefSeq" id="XP_014472165.1">
    <property type="nucleotide sequence ID" value="XM_014616679.1"/>
</dbReference>
<evidence type="ECO:0000313" key="5">
    <source>
        <dbReference type="Proteomes" id="UP000515204"/>
    </source>
</evidence>
<accession>A0A6P3X1F6</accession>
<protein>
    <submittedName>
        <fullName evidence="6">Protein takeout-like</fullName>
    </submittedName>
</protein>
<organism evidence="5 6">
    <name type="scientific">Dinoponera quadriceps</name>
    <name type="common">South American ant</name>
    <dbReference type="NCBI Taxonomy" id="609295"/>
    <lineage>
        <taxon>Eukaryota</taxon>
        <taxon>Metazoa</taxon>
        <taxon>Ecdysozoa</taxon>
        <taxon>Arthropoda</taxon>
        <taxon>Hexapoda</taxon>
        <taxon>Insecta</taxon>
        <taxon>Pterygota</taxon>
        <taxon>Neoptera</taxon>
        <taxon>Endopterygota</taxon>
        <taxon>Hymenoptera</taxon>
        <taxon>Apocrita</taxon>
        <taxon>Aculeata</taxon>
        <taxon>Formicoidea</taxon>
        <taxon>Formicidae</taxon>
        <taxon>Ponerinae</taxon>
        <taxon>Ponerini</taxon>
        <taxon>Dinoponera</taxon>
    </lineage>
</organism>
<feature type="signal peptide" evidence="4">
    <location>
        <begin position="1"/>
        <end position="20"/>
    </location>
</feature>
<feature type="chain" id="PRO_5027655192" evidence="4">
    <location>
        <begin position="21"/>
        <end position="247"/>
    </location>
</feature>
<dbReference type="PANTHER" id="PTHR11008">
    <property type="entry name" value="PROTEIN TAKEOUT-LIKE PROTEIN"/>
    <property type="match status" value="1"/>
</dbReference>
<dbReference type="Gene3D" id="3.15.10.30">
    <property type="entry name" value="Haemolymph juvenile hormone binding protein"/>
    <property type="match status" value="1"/>
</dbReference>
<dbReference type="PANTHER" id="PTHR11008:SF39">
    <property type="entry name" value="CIRCADIAN CLOCK-CONTROLLED PROTEIN-LIKE PROTEIN"/>
    <property type="match status" value="1"/>
</dbReference>
<evidence type="ECO:0000256" key="4">
    <source>
        <dbReference type="SAM" id="SignalP"/>
    </source>
</evidence>
<evidence type="ECO:0000313" key="6">
    <source>
        <dbReference type="RefSeq" id="XP_014472165.1"/>
    </source>
</evidence>
<dbReference type="GeneID" id="106743133"/>
<dbReference type="FunFam" id="3.15.10.30:FF:000001">
    <property type="entry name" value="Takeout-like protein 1"/>
    <property type="match status" value="1"/>
</dbReference>
<keyword evidence="1 4" id="KW-0732">Signal</keyword>
<dbReference type="GO" id="GO:0007623">
    <property type="term" value="P:circadian rhythm"/>
    <property type="evidence" value="ECO:0007669"/>
    <property type="project" value="UniProtKB-ARBA"/>
</dbReference>
<dbReference type="GO" id="GO:0005615">
    <property type="term" value="C:extracellular space"/>
    <property type="evidence" value="ECO:0007669"/>
    <property type="project" value="TreeGrafter"/>
</dbReference>
<dbReference type="Proteomes" id="UP000515204">
    <property type="component" value="Unplaced"/>
</dbReference>
<dbReference type="InterPro" id="IPR010562">
    <property type="entry name" value="Haemolymph_juvenile_hormone-bd"/>
</dbReference>
<dbReference type="KEGG" id="dqu:106743133"/>